<evidence type="ECO:0000313" key="2">
    <source>
        <dbReference type="Proteomes" id="UP001501867"/>
    </source>
</evidence>
<evidence type="ECO:0000313" key="1">
    <source>
        <dbReference type="EMBL" id="GAA0315831.1"/>
    </source>
</evidence>
<dbReference type="RefSeq" id="WP_344166894.1">
    <property type="nucleotide sequence ID" value="NZ_BAAABV010000028.1"/>
</dbReference>
<dbReference type="Proteomes" id="UP001501867">
    <property type="component" value="Unassembled WGS sequence"/>
</dbReference>
<dbReference type="EMBL" id="BAAABV010000028">
    <property type="protein sequence ID" value="GAA0315831.1"/>
    <property type="molecule type" value="Genomic_DNA"/>
</dbReference>
<protein>
    <submittedName>
        <fullName evidence="1">Uncharacterized protein</fullName>
    </submittedName>
</protein>
<reference evidence="2" key="1">
    <citation type="journal article" date="2019" name="Int. J. Syst. Evol. Microbiol.">
        <title>The Global Catalogue of Microorganisms (GCM) 10K type strain sequencing project: providing services to taxonomists for standard genome sequencing and annotation.</title>
        <authorList>
            <consortium name="The Broad Institute Genomics Platform"/>
            <consortium name="The Broad Institute Genome Sequencing Center for Infectious Disease"/>
            <person name="Wu L."/>
            <person name="Ma J."/>
        </authorList>
    </citation>
    <scope>NUCLEOTIDE SEQUENCE [LARGE SCALE GENOMIC DNA]</scope>
    <source>
        <strain evidence="2">JCM 4505</strain>
    </source>
</reference>
<keyword evidence="2" id="KW-1185">Reference proteome</keyword>
<sequence length="193" mass="20333">MCTLSCAAREAMVARFLAEYPGAGRPGGGEHPALRGCEEVPWAELTGCTAQIPALLHGLLDPAAGHEAQRVLTNTLMSHMLLLGPATPAALPFLLRLAVEPELPARGPLLGFLGFAAELSRPARPGEEDFWFSGDEQPEGERCRAAFAANAHLVRELVDDAGLPDEVLDSELRADLRLLAGLPDPAAASPTTA</sequence>
<organism evidence="1 2">
    <name type="scientific">Streptomyces polychromogenes</name>
    <dbReference type="NCBI Taxonomy" id="67342"/>
    <lineage>
        <taxon>Bacteria</taxon>
        <taxon>Bacillati</taxon>
        <taxon>Actinomycetota</taxon>
        <taxon>Actinomycetes</taxon>
        <taxon>Kitasatosporales</taxon>
        <taxon>Streptomycetaceae</taxon>
        <taxon>Streptomyces</taxon>
    </lineage>
</organism>
<name>A0ABP3FID7_9ACTN</name>
<gene>
    <name evidence="1" type="ORF">GCM10010302_63650</name>
</gene>
<proteinExistence type="predicted"/>
<accession>A0ABP3FID7</accession>
<comment type="caution">
    <text evidence="1">The sequence shown here is derived from an EMBL/GenBank/DDBJ whole genome shotgun (WGS) entry which is preliminary data.</text>
</comment>